<reference evidence="2" key="1">
    <citation type="journal article" date="2018" name="Sci. Rep.">
        <title>Lignite coal burning seam in the remote Altai Mountains harbors a hydrogen-driven thermophilic microbial community.</title>
        <authorList>
            <person name="Kadnikov V.V."/>
            <person name="Mardanov A.V."/>
            <person name="Ivasenko D.A."/>
            <person name="Antsiferov D.V."/>
            <person name="Beletsky A.V."/>
            <person name="Karnachuk O.V."/>
            <person name="Ravin N.V."/>
        </authorList>
    </citation>
    <scope>NUCLEOTIDE SEQUENCE [LARGE SCALE GENOMIC DNA]</scope>
</reference>
<gene>
    <name evidence="1" type="ORF">BSOLF_1179</name>
</gene>
<evidence type="ECO:0000313" key="2">
    <source>
        <dbReference type="Proteomes" id="UP000244338"/>
    </source>
</evidence>
<comment type="caution">
    <text evidence="1">The sequence shown here is derived from an EMBL/GenBank/DDBJ whole genome shotgun (WGS) entry which is preliminary data.</text>
</comment>
<dbReference type="Proteomes" id="UP000244338">
    <property type="component" value="Unassembled WGS sequence"/>
</dbReference>
<evidence type="ECO:0000313" key="1">
    <source>
        <dbReference type="EMBL" id="PTQ57635.1"/>
    </source>
</evidence>
<dbReference type="EMBL" id="PEBX01000004">
    <property type="protein sequence ID" value="PTQ57635.1"/>
    <property type="molecule type" value="Genomic_DNA"/>
</dbReference>
<proteinExistence type="predicted"/>
<name>A0A2R6Y4Q8_9BACL</name>
<sequence length="228" mass="27199">MLFTQMVERWYKTLKQAHSWYQKVMERPDAYPVEAHVVLHYHTYFQHLGQTVLYYLQDHYNKKSYSYLRELASVVYDRMPYDWFDAEALTSGRMPLRYPERLAIDLPVRDLAAWLRQTLESGERSTGLEGASAKGEMIDEALFDMIRHYSAIRPLNRQESPYLYTLLVFPETYMELVSNLSRTLEEDPAGLHRVLEQEKRRGKTIARLRQLIEKTYHHDIEPISWFES</sequence>
<protein>
    <submittedName>
        <fullName evidence="1">Uncharacterized protein</fullName>
    </submittedName>
</protein>
<organism evidence="1 2">
    <name type="scientific">Candidatus Carbonibacillus altaicus</name>
    <dbReference type="NCBI Taxonomy" id="2163959"/>
    <lineage>
        <taxon>Bacteria</taxon>
        <taxon>Bacillati</taxon>
        <taxon>Bacillota</taxon>
        <taxon>Bacilli</taxon>
        <taxon>Bacillales</taxon>
        <taxon>Candidatus Carbonibacillus</taxon>
    </lineage>
</organism>
<dbReference type="Gene3D" id="3.90.1200.10">
    <property type="match status" value="1"/>
</dbReference>
<dbReference type="AlphaFoldDB" id="A0A2R6Y4Q8"/>
<accession>A0A2R6Y4Q8</accession>